<dbReference type="SUPFAM" id="SSF47413">
    <property type="entry name" value="lambda repressor-like DNA-binding domains"/>
    <property type="match status" value="1"/>
</dbReference>
<keyword evidence="1" id="KW-0238">DNA-binding</keyword>
<sequence>MKLKTKSFDSLLTKELKNKDFKKEYEVLSNEFTLAKEIIKLRKKRNLTQKDLAEKIGTSQPAIARIESGNYKNLSLSLINRLAKALDAEPVIHLKSKNA</sequence>
<proteinExistence type="predicted"/>
<evidence type="ECO:0000256" key="1">
    <source>
        <dbReference type="ARBA" id="ARBA00023125"/>
    </source>
</evidence>
<name>A0A5F1Y918_9LEPT</name>
<dbReference type="RefSeq" id="WP_135590597.1">
    <property type="nucleotide sequence ID" value="NZ_RQEZ01000048.1"/>
</dbReference>
<accession>A0A5F1Y918</accession>
<comment type="caution">
    <text evidence="3">The sequence shown here is derived from an EMBL/GenBank/DDBJ whole genome shotgun (WGS) entry which is preliminary data.</text>
</comment>
<dbReference type="PANTHER" id="PTHR46558">
    <property type="entry name" value="TRACRIPTIONAL REGULATORY PROTEIN-RELATED-RELATED"/>
    <property type="match status" value="1"/>
</dbReference>
<evidence type="ECO:0000313" key="4">
    <source>
        <dbReference type="Proteomes" id="UP000298277"/>
    </source>
</evidence>
<dbReference type="Gene3D" id="1.10.260.40">
    <property type="entry name" value="lambda repressor-like DNA-binding domains"/>
    <property type="match status" value="1"/>
</dbReference>
<dbReference type="PROSITE" id="PS50943">
    <property type="entry name" value="HTH_CROC1"/>
    <property type="match status" value="1"/>
</dbReference>
<dbReference type="InterPro" id="IPR001387">
    <property type="entry name" value="Cro/C1-type_HTH"/>
</dbReference>
<dbReference type="GO" id="GO:0003677">
    <property type="term" value="F:DNA binding"/>
    <property type="evidence" value="ECO:0007669"/>
    <property type="project" value="UniProtKB-KW"/>
</dbReference>
<feature type="domain" description="HTH cro/C1-type" evidence="2">
    <location>
        <begin position="38"/>
        <end position="94"/>
    </location>
</feature>
<dbReference type="Pfam" id="PF01381">
    <property type="entry name" value="HTH_3"/>
    <property type="match status" value="1"/>
</dbReference>
<evidence type="ECO:0000259" key="2">
    <source>
        <dbReference type="PROSITE" id="PS50943"/>
    </source>
</evidence>
<gene>
    <name evidence="3" type="ORF">EHQ17_14845</name>
</gene>
<dbReference type="InterPro" id="IPR010982">
    <property type="entry name" value="Lambda_DNA-bd_dom_sf"/>
</dbReference>
<dbReference type="Proteomes" id="UP000298277">
    <property type="component" value="Unassembled WGS sequence"/>
</dbReference>
<keyword evidence="4" id="KW-1185">Reference proteome</keyword>
<organism evidence="3 4">
    <name type="scientific">Leptospira gomenensis</name>
    <dbReference type="NCBI Taxonomy" id="2484974"/>
    <lineage>
        <taxon>Bacteria</taxon>
        <taxon>Pseudomonadati</taxon>
        <taxon>Spirochaetota</taxon>
        <taxon>Spirochaetia</taxon>
        <taxon>Leptospirales</taxon>
        <taxon>Leptospiraceae</taxon>
        <taxon>Leptospira</taxon>
    </lineage>
</organism>
<dbReference type="AlphaFoldDB" id="A0A5F1Y918"/>
<reference evidence="3" key="1">
    <citation type="journal article" date="2019" name="PLoS Negl. Trop. Dis.">
        <title>Revisiting the worldwide diversity of Leptospira species in the environment.</title>
        <authorList>
            <person name="Vincent A.T."/>
            <person name="Schiettekatte O."/>
            <person name="Bourhy P."/>
            <person name="Veyrier F.J."/>
            <person name="Picardeau M."/>
        </authorList>
    </citation>
    <scope>NUCLEOTIDE SEQUENCE [LARGE SCALE GENOMIC DNA]</scope>
    <source>
        <strain evidence="3">201800299</strain>
    </source>
</reference>
<dbReference type="CDD" id="cd00093">
    <property type="entry name" value="HTH_XRE"/>
    <property type="match status" value="1"/>
</dbReference>
<evidence type="ECO:0000313" key="3">
    <source>
        <dbReference type="EMBL" id="TGK30993.1"/>
    </source>
</evidence>
<dbReference type="EMBL" id="RQFA01000066">
    <property type="protein sequence ID" value="TGK30993.1"/>
    <property type="molecule type" value="Genomic_DNA"/>
</dbReference>
<dbReference type="SMART" id="SM00530">
    <property type="entry name" value="HTH_XRE"/>
    <property type="match status" value="1"/>
</dbReference>
<dbReference type="OrthoDB" id="2325690at2"/>
<protein>
    <submittedName>
        <fullName evidence="3">XRE family transcriptional regulator</fullName>
    </submittedName>
</protein>
<dbReference type="PANTHER" id="PTHR46558:SF4">
    <property type="entry name" value="DNA-BIDING PHAGE PROTEIN"/>
    <property type="match status" value="1"/>
</dbReference>